<dbReference type="CTD" id="9945659"/>
<sequence>MDGLYCMSRICACCLKLTKKKTGFDDILYFNDANYPWDREDITHEEFEKAAQPLCDDLGIYAQRNAQYNTLYYGAWVMTRNNTYKDIFLLCCKPCPIVKTVAQWRITLKLQFLIRHQYSLIKNYELHEVPDYISGVQTYIDETYYITNRMSEISASIKTCNAEDFKKVPITTNNNVCFVTASDSFERNSLYERQIEQIRYRTIHEIIHLGPYSAAEIGYMKDLQCRIQHNSHQDNECVVWMTYNEYGYECCCYGDLIGNCQDRISNSILVGNEQLTAYNSFMVCAIPNRNNTRYTYKYDNETKKVILRGRMEDILNGIRTKSDIKSQ</sequence>
<dbReference type="AlphaFoldDB" id="A0A1S0TUD3"/>
<accession>A0A1S0TUD3</accession>
<dbReference type="EMBL" id="JH712203">
    <property type="protein sequence ID" value="EFO20257.2"/>
    <property type="molecule type" value="Genomic_DNA"/>
</dbReference>
<dbReference type="OrthoDB" id="5790180at2759"/>
<dbReference type="GeneID" id="9945659"/>
<gene>
    <name evidence="1" type="ORF">LOAG_08236</name>
</gene>
<protein>
    <submittedName>
        <fullName evidence="1">Uncharacterized protein</fullName>
    </submittedName>
</protein>
<dbReference type="RefSeq" id="XP_020302145.1">
    <property type="nucleotide sequence ID" value="XM_020447649.1"/>
</dbReference>
<dbReference type="InParanoid" id="A0A1S0TUD3"/>
<dbReference type="KEGG" id="loa:LOAG_08236"/>
<reference evidence="1" key="1">
    <citation type="submission" date="2012-04" db="EMBL/GenBank/DDBJ databases">
        <title>The Genome Sequence of Loa loa.</title>
        <authorList>
            <consortium name="The Broad Institute Genome Sequencing Platform"/>
            <consortium name="Broad Institute Genome Sequencing Center for Infectious Disease"/>
            <person name="Nutman T.B."/>
            <person name="Fink D.L."/>
            <person name="Russ C."/>
            <person name="Young S."/>
            <person name="Zeng Q."/>
            <person name="Gargeya S."/>
            <person name="Alvarado L."/>
            <person name="Berlin A."/>
            <person name="Chapman S.B."/>
            <person name="Chen Z."/>
            <person name="Freedman E."/>
            <person name="Gellesch M."/>
            <person name="Goldberg J."/>
            <person name="Griggs A."/>
            <person name="Gujja S."/>
            <person name="Heilman E.R."/>
            <person name="Heiman D."/>
            <person name="Howarth C."/>
            <person name="Mehta T."/>
            <person name="Neiman D."/>
            <person name="Pearson M."/>
            <person name="Roberts A."/>
            <person name="Saif S."/>
            <person name="Shea T."/>
            <person name="Shenoy N."/>
            <person name="Sisk P."/>
            <person name="Stolte C."/>
            <person name="Sykes S."/>
            <person name="White J."/>
            <person name="Yandava C."/>
            <person name="Haas B."/>
            <person name="Henn M.R."/>
            <person name="Nusbaum C."/>
            <person name="Birren B."/>
        </authorList>
    </citation>
    <scope>NUCLEOTIDE SEQUENCE [LARGE SCALE GENOMIC DNA]</scope>
</reference>
<evidence type="ECO:0000313" key="1">
    <source>
        <dbReference type="EMBL" id="EFO20257.2"/>
    </source>
</evidence>
<proteinExistence type="predicted"/>
<name>A0A1S0TUD3_LOALO</name>
<organism evidence="1">
    <name type="scientific">Loa loa</name>
    <name type="common">Eye worm</name>
    <name type="synonym">Filaria loa</name>
    <dbReference type="NCBI Taxonomy" id="7209"/>
    <lineage>
        <taxon>Eukaryota</taxon>
        <taxon>Metazoa</taxon>
        <taxon>Ecdysozoa</taxon>
        <taxon>Nematoda</taxon>
        <taxon>Chromadorea</taxon>
        <taxon>Rhabditida</taxon>
        <taxon>Spirurina</taxon>
        <taxon>Spiruromorpha</taxon>
        <taxon>Filarioidea</taxon>
        <taxon>Onchocercidae</taxon>
        <taxon>Loa</taxon>
    </lineage>
</organism>